<comment type="caution">
    <text evidence="1">The sequence shown here is derived from an EMBL/GenBank/DDBJ whole genome shotgun (WGS) entry which is preliminary data.</text>
</comment>
<sequence>MDLQFPANKEKNWAIEATPVPEISPQDLEMLATAYFQNLKKVPTPEDLRRITMSAARERSDNMEKEIEDQLVEFKYRDVIRKVVHSGNIYGTGILKGPIVHERLRKHWVKIDDKWKLQTKKSIMPKAQFVPVWDIYPDMSAKEPEDMAFVFHRHLMGKHKLIKLSKRSDFNRQAILAYMETKPDGDAEWKQYEDHMREMSSNTNAKYPESQIPKNKKYEVVEYWGMMSTTEVEEELNINLTSEDGFKDPEV</sequence>
<protein>
    <submittedName>
        <fullName evidence="1">Uncharacterized protein</fullName>
    </submittedName>
</protein>
<reference evidence="1" key="1">
    <citation type="journal article" date="2014" name="Front. Microbiol.">
        <title>High frequency of phylogenetically diverse reductive dehalogenase-homologous genes in deep subseafloor sedimentary metagenomes.</title>
        <authorList>
            <person name="Kawai M."/>
            <person name="Futagami T."/>
            <person name="Toyoda A."/>
            <person name="Takaki Y."/>
            <person name="Nishi S."/>
            <person name="Hori S."/>
            <person name="Arai W."/>
            <person name="Tsubouchi T."/>
            <person name="Morono Y."/>
            <person name="Uchiyama I."/>
            <person name="Ito T."/>
            <person name="Fujiyama A."/>
            <person name="Inagaki F."/>
            <person name="Takami H."/>
        </authorList>
    </citation>
    <scope>NUCLEOTIDE SEQUENCE</scope>
    <source>
        <strain evidence="1">Expedition CK06-06</strain>
    </source>
</reference>
<proteinExistence type="predicted"/>
<gene>
    <name evidence="1" type="ORF">S01H4_50098</name>
</gene>
<evidence type="ECO:0000313" key="1">
    <source>
        <dbReference type="EMBL" id="GAG90349.1"/>
    </source>
</evidence>
<organism evidence="1">
    <name type="scientific">marine sediment metagenome</name>
    <dbReference type="NCBI Taxonomy" id="412755"/>
    <lineage>
        <taxon>unclassified sequences</taxon>
        <taxon>metagenomes</taxon>
        <taxon>ecological metagenomes</taxon>
    </lineage>
</organism>
<feature type="non-terminal residue" evidence="1">
    <location>
        <position position="251"/>
    </location>
</feature>
<dbReference type="EMBL" id="BART01028407">
    <property type="protein sequence ID" value="GAG90349.1"/>
    <property type="molecule type" value="Genomic_DNA"/>
</dbReference>
<accession>X1B3P2</accession>
<dbReference type="AlphaFoldDB" id="X1B3P2"/>
<name>X1B3P2_9ZZZZ</name>